<gene>
    <name evidence="3" type="ORF">ACFQ03_10985</name>
</gene>
<proteinExistence type="predicted"/>
<evidence type="ECO:0000259" key="2">
    <source>
        <dbReference type="Pfam" id="PF13427"/>
    </source>
</evidence>
<protein>
    <submittedName>
        <fullName evidence="3">Aminoglycoside adenylyltransferase domain-containing protein</fullName>
    </submittedName>
</protein>
<sequence>MKWNAYWGKQAAAVLMHLPEEDERTVEYTVLNLAKIVYGLDGRSAATRAAAGQYALSVLPAHWHKLIREALRINKIRSSVSYYESKKARAEELRRFVQYILQYCENHPKAGERSPMRETADRA</sequence>
<dbReference type="Pfam" id="PF13427">
    <property type="entry name" value="AadA_C"/>
    <property type="match status" value="1"/>
</dbReference>
<evidence type="ECO:0000313" key="3">
    <source>
        <dbReference type="EMBL" id="MFD0869676.1"/>
    </source>
</evidence>
<name>A0ABW3DAW3_9BACL</name>
<keyword evidence="4" id="KW-1185">Reference proteome</keyword>
<dbReference type="InterPro" id="IPR025184">
    <property type="entry name" value="AadA_C"/>
</dbReference>
<evidence type="ECO:0000313" key="4">
    <source>
        <dbReference type="Proteomes" id="UP001597120"/>
    </source>
</evidence>
<dbReference type="RefSeq" id="WP_144939063.1">
    <property type="nucleotide sequence ID" value="NZ_JBHTIU010000034.1"/>
</dbReference>
<keyword evidence="3" id="KW-0548">Nucleotidyltransferase</keyword>
<accession>A0ABW3DAW3</accession>
<comment type="caution">
    <text evidence="3">The sequence shown here is derived from an EMBL/GenBank/DDBJ whole genome shotgun (WGS) entry which is preliminary data.</text>
</comment>
<dbReference type="GO" id="GO:0016779">
    <property type="term" value="F:nucleotidyltransferase activity"/>
    <property type="evidence" value="ECO:0007669"/>
    <property type="project" value="UniProtKB-KW"/>
</dbReference>
<evidence type="ECO:0000256" key="1">
    <source>
        <dbReference type="ARBA" id="ARBA00022679"/>
    </source>
</evidence>
<organism evidence="3 4">
    <name type="scientific">Paenibacillus residui</name>
    <dbReference type="NCBI Taxonomy" id="629724"/>
    <lineage>
        <taxon>Bacteria</taxon>
        <taxon>Bacillati</taxon>
        <taxon>Bacillota</taxon>
        <taxon>Bacilli</taxon>
        <taxon>Bacillales</taxon>
        <taxon>Paenibacillaceae</taxon>
        <taxon>Paenibacillus</taxon>
    </lineage>
</organism>
<reference evidence="4" key="1">
    <citation type="journal article" date="2019" name="Int. J. Syst. Evol. Microbiol.">
        <title>The Global Catalogue of Microorganisms (GCM) 10K type strain sequencing project: providing services to taxonomists for standard genome sequencing and annotation.</title>
        <authorList>
            <consortium name="The Broad Institute Genomics Platform"/>
            <consortium name="The Broad Institute Genome Sequencing Center for Infectious Disease"/>
            <person name="Wu L."/>
            <person name="Ma J."/>
        </authorList>
    </citation>
    <scope>NUCLEOTIDE SEQUENCE [LARGE SCALE GENOMIC DNA]</scope>
    <source>
        <strain evidence="4">CCUG 57263</strain>
    </source>
</reference>
<feature type="domain" description="Adenylyltransferase AadA C-terminal" evidence="2">
    <location>
        <begin position="22"/>
        <end position="101"/>
    </location>
</feature>
<keyword evidence="1" id="KW-0808">Transferase</keyword>
<dbReference type="Proteomes" id="UP001597120">
    <property type="component" value="Unassembled WGS sequence"/>
</dbReference>
<dbReference type="EMBL" id="JBHTIU010000034">
    <property type="protein sequence ID" value="MFD0869676.1"/>
    <property type="molecule type" value="Genomic_DNA"/>
</dbReference>